<comment type="caution">
    <text evidence="2">The sequence shown here is derived from an EMBL/GenBank/DDBJ whole genome shotgun (WGS) entry which is preliminary data.</text>
</comment>
<keyword evidence="3" id="KW-1185">Reference proteome</keyword>
<dbReference type="RefSeq" id="WP_346103545.1">
    <property type="nucleotide sequence ID" value="NZ_BAAAMU010000011.1"/>
</dbReference>
<proteinExistence type="predicted"/>
<dbReference type="EMBL" id="BAAAMU010000011">
    <property type="protein sequence ID" value="GAA1624138.1"/>
    <property type="molecule type" value="Genomic_DNA"/>
</dbReference>
<keyword evidence="1" id="KW-1133">Transmembrane helix</keyword>
<keyword evidence="1" id="KW-0812">Transmembrane</keyword>
<organism evidence="2 3">
    <name type="scientific">Nonomuraea maheshkhaliensis</name>
    <dbReference type="NCBI Taxonomy" id="419590"/>
    <lineage>
        <taxon>Bacteria</taxon>
        <taxon>Bacillati</taxon>
        <taxon>Actinomycetota</taxon>
        <taxon>Actinomycetes</taxon>
        <taxon>Streptosporangiales</taxon>
        <taxon>Streptosporangiaceae</taxon>
        <taxon>Nonomuraea</taxon>
    </lineage>
</organism>
<name>A0ABP4QW41_9ACTN</name>
<feature type="transmembrane region" description="Helical" evidence="1">
    <location>
        <begin position="35"/>
        <end position="54"/>
    </location>
</feature>
<protein>
    <submittedName>
        <fullName evidence="2">Uncharacterized protein</fullName>
    </submittedName>
</protein>
<evidence type="ECO:0000256" key="1">
    <source>
        <dbReference type="SAM" id="Phobius"/>
    </source>
</evidence>
<sequence length="269" mass="29716">MSEDRKLAVSKLWIALVMRILFVVDRLMQRPWSRALVWVAILIFGAAVILLSALAAPEAPERLPPAATSSVVKAAAGIGFLRHCLRRKRAGKGTFADVSVTRARADGDGIPITLWHNLHPDRQLGWRPDHPMAPVFTCALHVRPLRSERDKRRDLDGVLTRFGLTADPAADDDLRRYQRSGLRPLDVGDVIGIDDRLPGQGCRIAGDGQWWSGPNSEDSRWHVSPSGWRLVVGPLAAHLADTSSSALPHDAYDLITGAVMQWKIPPQHR</sequence>
<keyword evidence="1" id="KW-0472">Membrane</keyword>
<gene>
    <name evidence="2" type="ORF">GCM10009733_020980</name>
</gene>
<accession>A0ABP4QW41</accession>
<evidence type="ECO:0000313" key="2">
    <source>
        <dbReference type="EMBL" id="GAA1624138.1"/>
    </source>
</evidence>
<reference evidence="3" key="1">
    <citation type="journal article" date="2019" name="Int. J. Syst. Evol. Microbiol.">
        <title>The Global Catalogue of Microorganisms (GCM) 10K type strain sequencing project: providing services to taxonomists for standard genome sequencing and annotation.</title>
        <authorList>
            <consortium name="The Broad Institute Genomics Platform"/>
            <consortium name="The Broad Institute Genome Sequencing Center for Infectious Disease"/>
            <person name="Wu L."/>
            <person name="Ma J."/>
        </authorList>
    </citation>
    <scope>NUCLEOTIDE SEQUENCE [LARGE SCALE GENOMIC DNA]</scope>
    <source>
        <strain evidence="3">JCM 13929</strain>
    </source>
</reference>
<evidence type="ECO:0000313" key="3">
    <source>
        <dbReference type="Proteomes" id="UP001500064"/>
    </source>
</evidence>
<dbReference type="Proteomes" id="UP001500064">
    <property type="component" value="Unassembled WGS sequence"/>
</dbReference>